<evidence type="ECO:0000313" key="1">
    <source>
        <dbReference type="EMBL" id="DAF50364.1"/>
    </source>
</evidence>
<reference evidence="1" key="1">
    <citation type="journal article" date="2021" name="Proc. Natl. Acad. Sci. U.S.A.">
        <title>A Catalog of Tens of Thousands of Viruses from Human Metagenomes Reveals Hidden Associations with Chronic Diseases.</title>
        <authorList>
            <person name="Tisza M.J."/>
            <person name="Buck C.B."/>
        </authorList>
    </citation>
    <scope>NUCLEOTIDE SEQUENCE</scope>
    <source>
        <strain evidence="1">CtBCr48</strain>
    </source>
</reference>
<organism evidence="1">
    <name type="scientific">Siphoviridae sp. ctBCr48</name>
    <dbReference type="NCBI Taxonomy" id="2827802"/>
    <lineage>
        <taxon>Viruses</taxon>
        <taxon>Duplodnaviria</taxon>
        <taxon>Heunggongvirae</taxon>
        <taxon>Uroviricota</taxon>
        <taxon>Caudoviricetes</taxon>
    </lineage>
</organism>
<accession>A0A8S5SH44</accession>
<sequence>MEQLYKLSPGVVFTIDAKTWEEQFGRLDFPNNYVEIDNKDVLLRLEGIEKIKTKRHWWQFWKLKKKYYRFRVMAVA</sequence>
<dbReference type="EMBL" id="BK032595">
    <property type="protein sequence ID" value="DAF50364.1"/>
    <property type="molecule type" value="Genomic_DNA"/>
</dbReference>
<name>A0A8S5SH44_9CAUD</name>
<protein>
    <submittedName>
        <fullName evidence="1">Uncharacterized protein</fullName>
    </submittedName>
</protein>
<proteinExistence type="predicted"/>